<reference evidence="2" key="1">
    <citation type="journal article" date="2011" name="BMC Genomics">
        <title>Complete genome sequence of the filamentous anoxygenic phototrophic bacterium Chloroflexus aurantiacus.</title>
        <authorList>
            <person name="Tang K.H."/>
            <person name="Barry K."/>
            <person name="Chertkov O."/>
            <person name="Dalin E."/>
            <person name="Han C.S."/>
            <person name="Hauser L.J."/>
            <person name="Honchak B.M."/>
            <person name="Karbach L.E."/>
            <person name="Land M.L."/>
            <person name="Lapidus A."/>
            <person name="Larimer F.W."/>
            <person name="Mikhailova N."/>
            <person name="Pitluck S."/>
            <person name="Pierson B.K."/>
            <person name="Blankenship R.E."/>
        </authorList>
    </citation>
    <scope>NUCLEOTIDE SEQUENCE [LARGE SCALE GENOMIC DNA]</scope>
    <source>
        <strain evidence="2">ATCC 29366 / DSM 635 / J-10-fl</strain>
    </source>
</reference>
<dbReference type="PATRIC" id="fig|324602.8.peg.2133"/>
<sequence>MSGGIVWLHGDSLSPTDPALVANPTAPAVFVFDEPFLATAQLSFKRLFFLYECALEAIAGRVGSIRRGVVVDEVRAFAAEHQALTVHVTASVAPRFREYVAALRAGGLQVMIYEPPAFVMWRGEPPRRFSAFWRRVAAEALQAGNSAPSLPATEEE</sequence>
<evidence type="ECO:0000313" key="1">
    <source>
        <dbReference type="EMBL" id="ABY35085.1"/>
    </source>
</evidence>
<accession>A9WDB8</accession>
<proteinExistence type="predicted"/>
<organism evidence="1 2">
    <name type="scientific">Chloroflexus aurantiacus (strain ATCC 29366 / DSM 635 / J-10-fl)</name>
    <dbReference type="NCBI Taxonomy" id="324602"/>
    <lineage>
        <taxon>Bacteria</taxon>
        <taxon>Bacillati</taxon>
        <taxon>Chloroflexota</taxon>
        <taxon>Chloroflexia</taxon>
        <taxon>Chloroflexales</taxon>
        <taxon>Chloroflexineae</taxon>
        <taxon>Chloroflexaceae</taxon>
        <taxon>Chloroflexus</taxon>
    </lineage>
</organism>
<dbReference type="InParanoid" id="A9WDB8"/>
<dbReference type="STRING" id="324602.Caur_1869"/>
<dbReference type="InterPro" id="IPR036155">
    <property type="entry name" value="Crypto/Photolyase_N_sf"/>
</dbReference>
<dbReference type="Proteomes" id="UP000002008">
    <property type="component" value="Chromosome"/>
</dbReference>
<protein>
    <recommendedName>
        <fullName evidence="3">Photolyase/cryptochrome alpha/beta domain-containing protein</fullName>
    </recommendedName>
</protein>
<dbReference type="EMBL" id="CP000909">
    <property type="protein sequence ID" value="ABY35085.1"/>
    <property type="molecule type" value="Genomic_DNA"/>
</dbReference>
<dbReference type="EnsemblBacteria" id="ABY35085">
    <property type="protein sequence ID" value="ABY35085"/>
    <property type="gene ID" value="Caur_1869"/>
</dbReference>
<dbReference type="SUPFAM" id="SSF52425">
    <property type="entry name" value="Cryptochrome/photolyase, N-terminal domain"/>
    <property type="match status" value="1"/>
</dbReference>
<keyword evidence="2" id="KW-1185">Reference proteome</keyword>
<evidence type="ECO:0008006" key="3">
    <source>
        <dbReference type="Google" id="ProtNLM"/>
    </source>
</evidence>
<gene>
    <name evidence="1" type="ordered locus">Caur_1869</name>
</gene>
<dbReference type="HOGENOM" id="CLU_1805192_0_0_0"/>
<dbReference type="RefSeq" id="WP_012257739.1">
    <property type="nucleotide sequence ID" value="NC_010175.1"/>
</dbReference>
<name>A9WDB8_CHLAA</name>
<dbReference type="eggNOG" id="COG0415">
    <property type="taxonomic scope" value="Bacteria"/>
</dbReference>
<dbReference type="KEGG" id="cau:Caur_1869"/>
<dbReference type="AlphaFoldDB" id="A9WDB8"/>
<evidence type="ECO:0000313" key="2">
    <source>
        <dbReference type="Proteomes" id="UP000002008"/>
    </source>
</evidence>